<sequence length="307" mass="35208">MKLYTIIMLLVISSVMYAEEYRINICTGADAPFFKELINFIGSVFKHNKNNLGDLWVYDLGLNQEQIQWLNNVEHVQVRKIEPINPYITFPIQTTLSGKRVPGAYSFKAAALKDMSDYHDHFFWIDAGTTFLGSLNPLYELALEQGYFFHNGSDWCIARHATERLKERFNLKAHDKAWILAPSTHGLEAGFMGITRAVYDSFVMPLYNYAHDISYFLDDGTCPGGFGNARHDQSLFSIVALSNNFFIYHHFEHPEQAWSVTYNSTSRLVHIACIPSAIGKETIAYCSRRDIPHFDHYSAYITFKGNK</sequence>
<dbReference type="Gene3D" id="3.90.550.10">
    <property type="entry name" value="Spore Coat Polysaccharide Biosynthesis Protein SpsA, Chain A"/>
    <property type="match status" value="1"/>
</dbReference>
<organism evidence="1 2">
    <name type="scientific">candidate division TM6 bacterium JCVI TM6SC1</name>
    <dbReference type="NCBI Taxonomy" id="1306947"/>
    <lineage>
        <taxon>Bacteria</taxon>
        <taxon>Candidatus Babelota</taxon>
        <taxon>Vermiphilus</taxon>
    </lineage>
</organism>
<accession>A0A0D2K5U9</accession>
<dbReference type="EMBL" id="ARQD01000001">
    <property type="protein sequence ID" value="KIX85617.1"/>
    <property type="molecule type" value="Genomic_DNA"/>
</dbReference>
<keyword evidence="2" id="KW-1185">Reference proteome</keyword>
<dbReference type="Proteomes" id="UP000032214">
    <property type="component" value="Unassembled WGS sequence"/>
</dbReference>
<reference evidence="1 2" key="1">
    <citation type="journal article" date="2013" name="Proc. Natl. Acad. Sci. U.S.A.">
        <title>Candidate phylum TM6 genome recovered from a hospital sink biofilm provides genomic insights into this uncultivated phylum.</title>
        <authorList>
            <person name="McLean J.S."/>
            <person name="Lombardo M.J."/>
            <person name="Badger J.H."/>
            <person name="Edlund A."/>
            <person name="Novotny M."/>
            <person name="Yee-Greenbaum J."/>
            <person name="Vyahhi N."/>
            <person name="Hall A.P."/>
            <person name="Yang Y."/>
            <person name="Dupont C.L."/>
            <person name="Ziegler M.G."/>
            <person name="Chitsaz H."/>
            <person name="Allen A.E."/>
            <person name="Yooseph S."/>
            <person name="Tesler G."/>
            <person name="Pevzner P.A."/>
            <person name="Friedman R.M."/>
            <person name="Nealson K.H."/>
            <person name="Venter J.C."/>
            <person name="Lasken R.S."/>
        </authorList>
    </citation>
    <scope>NUCLEOTIDE SEQUENCE [LARGE SCALE GENOMIC DNA]</scope>
    <source>
        <strain evidence="1 2">TM6SC1</strain>
    </source>
</reference>
<evidence type="ECO:0000313" key="2">
    <source>
        <dbReference type="Proteomes" id="UP000032214"/>
    </source>
</evidence>
<comment type="caution">
    <text evidence="1">The sequence shown here is derived from an EMBL/GenBank/DDBJ whole genome shotgun (WGS) entry which is preliminary data.</text>
</comment>
<dbReference type="InterPro" id="IPR029044">
    <property type="entry name" value="Nucleotide-diphossugar_trans"/>
</dbReference>
<gene>
    <name evidence="1" type="ORF">J120_01545</name>
</gene>
<dbReference type="SUPFAM" id="SSF53448">
    <property type="entry name" value="Nucleotide-diphospho-sugar transferases"/>
    <property type="match status" value="1"/>
</dbReference>
<dbReference type="AlphaFoldDB" id="A0A0D2K5U9"/>
<name>A0A0D2K5U9_9BACT</name>
<evidence type="ECO:0000313" key="1">
    <source>
        <dbReference type="EMBL" id="KIX85617.1"/>
    </source>
</evidence>
<protein>
    <submittedName>
        <fullName evidence="1">Uncharacterized protein</fullName>
    </submittedName>
</protein>
<proteinExistence type="predicted"/>